<feature type="signal peptide" evidence="14">
    <location>
        <begin position="1"/>
        <end position="42"/>
    </location>
</feature>
<comment type="caution">
    <text evidence="17">The sequence shown here is derived from an EMBL/GenBank/DDBJ whole genome shotgun (WGS) entry which is preliminary data.</text>
</comment>
<evidence type="ECO:0000259" key="15">
    <source>
        <dbReference type="Pfam" id="PF00593"/>
    </source>
</evidence>
<dbReference type="InterPro" id="IPR037066">
    <property type="entry name" value="Plug_dom_sf"/>
</dbReference>
<dbReference type="GO" id="GO:0044718">
    <property type="term" value="P:siderophore transmembrane transport"/>
    <property type="evidence" value="ECO:0007669"/>
    <property type="project" value="TreeGrafter"/>
</dbReference>
<keyword evidence="7" id="KW-0406">Ion transport</keyword>
<evidence type="ECO:0000256" key="9">
    <source>
        <dbReference type="ARBA" id="ARBA00023136"/>
    </source>
</evidence>
<dbReference type="InterPro" id="IPR036942">
    <property type="entry name" value="Beta-barrel_TonB_sf"/>
</dbReference>
<evidence type="ECO:0000256" key="4">
    <source>
        <dbReference type="ARBA" id="ARBA00022452"/>
    </source>
</evidence>
<evidence type="ECO:0000256" key="1">
    <source>
        <dbReference type="ARBA" id="ARBA00004571"/>
    </source>
</evidence>
<organism evidence="17">
    <name type="scientific">Herbaspirillum huttiense subsp. nephrolepidis</name>
    <dbReference type="NCBI Taxonomy" id="3075126"/>
    <lineage>
        <taxon>Bacteria</taxon>
        <taxon>Pseudomonadati</taxon>
        <taxon>Pseudomonadota</taxon>
        <taxon>Betaproteobacteria</taxon>
        <taxon>Burkholderiales</taxon>
        <taxon>Oxalobacteraceae</taxon>
        <taxon>Herbaspirillum</taxon>
    </lineage>
</organism>
<keyword evidence="3 12" id="KW-0813">Transport</keyword>
<dbReference type="PANTHER" id="PTHR30069:SF53">
    <property type="entry name" value="COLICIN I RECEPTOR-RELATED"/>
    <property type="match status" value="1"/>
</dbReference>
<evidence type="ECO:0000256" key="12">
    <source>
        <dbReference type="PROSITE-ProRule" id="PRU01360"/>
    </source>
</evidence>
<keyword evidence="6 14" id="KW-0732">Signal</keyword>
<evidence type="ECO:0000256" key="13">
    <source>
        <dbReference type="RuleBase" id="RU003357"/>
    </source>
</evidence>
<evidence type="ECO:0000313" key="17">
    <source>
        <dbReference type="EMBL" id="MDT0339172.1"/>
    </source>
</evidence>
<feature type="domain" description="TonB-dependent receptor plug" evidence="16">
    <location>
        <begin position="72"/>
        <end position="186"/>
    </location>
</feature>
<evidence type="ECO:0000256" key="11">
    <source>
        <dbReference type="ARBA" id="ARBA00023237"/>
    </source>
</evidence>
<dbReference type="SUPFAM" id="SSF56935">
    <property type="entry name" value="Porins"/>
    <property type="match status" value="1"/>
</dbReference>
<dbReference type="PANTHER" id="PTHR30069">
    <property type="entry name" value="TONB-DEPENDENT OUTER MEMBRANE RECEPTOR"/>
    <property type="match status" value="1"/>
</dbReference>
<keyword evidence="9 12" id="KW-0472">Membrane</keyword>
<dbReference type="InterPro" id="IPR039426">
    <property type="entry name" value="TonB-dep_rcpt-like"/>
</dbReference>
<reference evidence="17" key="1">
    <citation type="submission" date="2023-02" db="EMBL/GenBank/DDBJ databases">
        <title>Description of Herbaspirillum huttiense subsp. nephrolepsisexaltata and Herbaspirillum huttiense subsp. lycopersicon.</title>
        <authorList>
            <person name="Poudel M."/>
            <person name="Sharma A."/>
            <person name="Goss E."/>
            <person name="Tapia J.H."/>
            <person name="Harmon C.M."/>
            <person name="Jones J.B."/>
        </authorList>
    </citation>
    <scope>NUCLEOTIDE SEQUENCE</scope>
    <source>
        <strain evidence="17">NC40101</strain>
    </source>
</reference>
<evidence type="ECO:0000256" key="10">
    <source>
        <dbReference type="ARBA" id="ARBA00023170"/>
    </source>
</evidence>
<evidence type="ECO:0000256" key="8">
    <source>
        <dbReference type="ARBA" id="ARBA00023077"/>
    </source>
</evidence>
<dbReference type="InterPro" id="IPR012910">
    <property type="entry name" value="Plug_dom"/>
</dbReference>
<comment type="subcellular location">
    <subcellularLocation>
        <location evidence="1 12">Cell outer membrane</location>
        <topology evidence="1 12">Multi-pass membrane protein</topology>
    </subcellularLocation>
</comment>
<keyword evidence="10 17" id="KW-0675">Receptor</keyword>
<accession>A0AAE4K7N8</accession>
<dbReference type="GO" id="GO:0009279">
    <property type="term" value="C:cell outer membrane"/>
    <property type="evidence" value="ECO:0007669"/>
    <property type="project" value="UniProtKB-SubCell"/>
</dbReference>
<dbReference type="RefSeq" id="WP_310836099.1">
    <property type="nucleotide sequence ID" value="NZ_JAVLSM010000002.1"/>
</dbReference>
<keyword evidence="4 12" id="KW-1134">Transmembrane beta strand</keyword>
<dbReference type="AlphaFoldDB" id="A0AAE4K7N8"/>
<dbReference type="Pfam" id="PF07715">
    <property type="entry name" value="Plug"/>
    <property type="match status" value="1"/>
</dbReference>
<evidence type="ECO:0000256" key="6">
    <source>
        <dbReference type="ARBA" id="ARBA00022729"/>
    </source>
</evidence>
<dbReference type="GO" id="GO:0015344">
    <property type="term" value="F:siderophore uptake transmembrane transporter activity"/>
    <property type="evidence" value="ECO:0007669"/>
    <property type="project" value="TreeGrafter"/>
</dbReference>
<evidence type="ECO:0000259" key="16">
    <source>
        <dbReference type="Pfam" id="PF07715"/>
    </source>
</evidence>
<evidence type="ECO:0000256" key="2">
    <source>
        <dbReference type="ARBA" id="ARBA00009810"/>
    </source>
</evidence>
<dbReference type="Pfam" id="PF00593">
    <property type="entry name" value="TonB_dep_Rec_b-barrel"/>
    <property type="match status" value="1"/>
</dbReference>
<feature type="domain" description="TonB-dependent receptor-like beta-barrel" evidence="15">
    <location>
        <begin position="311"/>
        <end position="750"/>
    </location>
</feature>
<gene>
    <name evidence="17" type="ORF">RJN63_20215</name>
</gene>
<dbReference type="Gene3D" id="2.40.170.20">
    <property type="entry name" value="TonB-dependent receptor, beta-barrel domain"/>
    <property type="match status" value="1"/>
</dbReference>
<keyword evidence="8 13" id="KW-0798">TonB box</keyword>
<keyword evidence="11 12" id="KW-0998">Cell outer membrane</keyword>
<dbReference type="Gene3D" id="2.170.130.10">
    <property type="entry name" value="TonB-dependent receptor, plug domain"/>
    <property type="match status" value="1"/>
</dbReference>
<protein>
    <submittedName>
        <fullName evidence="17">TonB-dependent receptor</fullName>
    </submittedName>
</protein>
<feature type="chain" id="PRO_5042224585" evidence="14">
    <location>
        <begin position="43"/>
        <end position="774"/>
    </location>
</feature>
<dbReference type="EMBL" id="JAVRAA010000012">
    <property type="protein sequence ID" value="MDT0339172.1"/>
    <property type="molecule type" value="Genomic_DNA"/>
</dbReference>
<evidence type="ECO:0000256" key="5">
    <source>
        <dbReference type="ARBA" id="ARBA00022692"/>
    </source>
</evidence>
<name>A0AAE4K7N8_9BURK</name>
<evidence type="ECO:0000256" key="14">
    <source>
        <dbReference type="SAM" id="SignalP"/>
    </source>
</evidence>
<dbReference type="PROSITE" id="PS52016">
    <property type="entry name" value="TONB_DEPENDENT_REC_3"/>
    <property type="match status" value="1"/>
</dbReference>
<dbReference type="InterPro" id="IPR000531">
    <property type="entry name" value="Beta-barrel_TonB"/>
</dbReference>
<evidence type="ECO:0000256" key="7">
    <source>
        <dbReference type="ARBA" id="ARBA00023065"/>
    </source>
</evidence>
<comment type="similarity">
    <text evidence="2 12 13">Belongs to the TonB-dependent receptor family.</text>
</comment>
<proteinExistence type="inferred from homology"/>
<keyword evidence="5 12" id="KW-0812">Transmembrane</keyword>
<sequence length="774" mass="83924">MNTPPVCSSSSPSSPASAVSRPLRLHPLLLAVLCAWSGSTLAQQAAPSDGSSEAATLPTIEVRSSGSVAERKQLPQTTASVTADTAASSINVTDSSDALKYLPSLSVRKRYIGDTQSPLATRTTGVNASARSLIYADGILLSALVNNNNGNGSPRWFMVAPEEIERIDVMYGPFAAEYPGNSYGAVTEITTRMPQQFEASIKAQYAQQDFSQYGASGTYRAQQYNVGLGNRSGALAWRFSVNHLDSYSQPVTYITATSLPAGTTGAVLAQDRTGKNLYVLGAGNLTHTVQDTARLKLSYDFTPALTATYTLGFWQNQASANPQSFLKTASGATAYTSGFSSNDVDQQQWMQSLELRSKTGGEWDWQLAASTLSASRDLTRTSTATFPAGQSGGAGTIADASGTGWSTVDAKGIWRPQGSAQVISFGAHVDRYTLASPTWNTSNWISGGNGTLASDSRGKTETSALWAQDVWRLSSSLKATLGARYEWWRAFDGRNVSTSGSTVFAVNQPEVSHSGLSPKASLAWALADDWVTTLSTGRALRFPTVGELYQNVLLNGVYLQANPNLKPEKVWSTELAIEKQLQEGQGKWRVSLFEERVSDALISQSSTIGSGVASFTQNVDRTRQRGIEAAFERNDLLVRGFSLNGSVTWVDARILENKGYVATTAGATSVGKRTPYVPEWRATLVASYKPDDRWTYTVAGRYSGRVYATVDNTDINTHTYQGFDGYTVFDARVRYRIDRHWSGAVGVDNLTNRDYFLFHPFPQRTVFAELKYDF</sequence>
<dbReference type="CDD" id="cd01347">
    <property type="entry name" value="ligand_gated_channel"/>
    <property type="match status" value="1"/>
</dbReference>
<evidence type="ECO:0000256" key="3">
    <source>
        <dbReference type="ARBA" id="ARBA00022448"/>
    </source>
</evidence>